<name>A0A454Y3W6_PRIPA</name>
<dbReference type="Proteomes" id="UP000005239">
    <property type="component" value="Unassembled WGS sequence"/>
</dbReference>
<proteinExistence type="predicted"/>
<sequence>MVGKQRSAKANKSKNNRDRARCEVDHSGSINGREVFTSVEDAIEVFATSKQDIKEMYILDNAVEMQQRTFYRMAQEVLGQHLKPSLDLHQKIQKLITESNDLIQVQLYIDNIDKMIKALSKSSEEMEQEKKKISERRSKSKNVMNLQEMELLKYYIF</sequence>
<dbReference type="EnsemblMetazoa" id="PPA39708.1">
    <property type="protein sequence ID" value="PPA39708.1"/>
    <property type="gene ID" value="WBGene00278077"/>
</dbReference>
<evidence type="ECO:0000256" key="1">
    <source>
        <dbReference type="SAM" id="Coils"/>
    </source>
</evidence>
<evidence type="ECO:0000256" key="2">
    <source>
        <dbReference type="SAM" id="MobiDB-lite"/>
    </source>
</evidence>
<feature type="region of interest" description="Disordered" evidence="2">
    <location>
        <begin position="1"/>
        <end position="26"/>
    </location>
</feature>
<dbReference type="AlphaFoldDB" id="A0A454Y3W6"/>
<accession>A0A454Y3W6</accession>
<keyword evidence="1" id="KW-0175">Coiled coil</keyword>
<reference evidence="4" key="1">
    <citation type="journal article" date="2008" name="Nat. Genet.">
        <title>The Pristionchus pacificus genome provides a unique perspective on nematode lifestyle and parasitism.</title>
        <authorList>
            <person name="Dieterich C."/>
            <person name="Clifton S.W."/>
            <person name="Schuster L.N."/>
            <person name="Chinwalla A."/>
            <person name="Delehaunty K."/>
            <person name="Dinkelacker I."/>
            <person name="Fulton L."/>
            <person name="Fulton R."/>
            <person name="Godfrey J."/>
            <person name="Minx P."/>
            <person name="Mitreva M."/>
            <person name="Roeseler W."/>
            <person name="Tian H."/>
            <person name="Witte H."/>
            <person name="Yang S.P."/>
            <person name="Wilson R.K."/>
            <person name="Sommer R.J."/>
        </authorList>
    </citation>
    <scope>NUCLEOTIDE SEQUENCE [LARGE SCALE GENOMIC DNA]</scope>
    <source>
        <strain evidence="4">PS312</strain>
    </source>
</reference>
<evidence type="ECO:0000313" key="4">
    <source>
        <dbReference type="Proteomes" id="UP000005239"/>
    </source>
</evidence>
<keyword evidence="4" id="KW-1185">Reference proteome</keyword>
<protein>
    <submittedName>
        <fullName evidence="3">Uncharacterized protein</fullName>
    </submittedName>
</protein>
<feature type="coiled-coil region" evidence="1">
    <location>
        <begin position="109"/>
        <end position="143"/>
    </location>
</feature>
<reference evidence="3" key="2">
    <citation type="submission" date="2022-06" db="UniProtKB">
        <authorList>
            <consortium name="EnsemblMetazoa"/>
        </authorList>
    </citation>
    <scope>IDENTIFICATION</scope>
    <source>
        <strain evidence="3">PS312</strain>
    </source>
</reference>
<accession>A0A8R1Z0B8</accession>
<evidence type="ECO:0000313" key="3">
    <source>
        <dbReference type="EnsemblMetazoa" id="PPA39708.1"/>
    </source>
</evidence>
<gene>
    <name evidence="3" type="primary">WBGene00278077</name>
</gene>
<feature type="compositionally biased region" description="Basic and acidic residues" evidence="2">
    <location>
        <begin position="15"/>
        <end position="26"/>
    </location>
</feature>
<organism evidence="3 4">
    <name type="scientific">Pristionchus pacificus</name>
    <name type="common">Parasitic nematode worm</name>
    <dbReference type="NCBI Taxonomy" id="54126"/>
    <lineage>
        <taxon>Eukaryota</taxon>
        <taxon>Metazoa</taxon>
        <taxon>Ecdysozoa</taxon>
        <taxon>Nematoda</taxon>
        <taxon>Chromadorea</taxon>
        <taxon>Rhabditida</taxon>
        <taxon>Rhabditina</taxon>
        <taxon>Diplogasteromorpha</taxon>
        <taxon>Diplogasteroidea</taxon>
        <taxon>Neodiplogasteridae</taxon>
        <taxon>Pristionchus</taxon>
    </lineage>
</organism>
<feature type="compositionally biased region" description="Basic residues" evidence="2">
    <location>
        <begin position="1"/>
        <end position="14"/>
    </location>
</feature>